<feature type="compositionally biased region" description="Low complexity" evidence="1">
    <location>
        <begin position="81"/>
        <end position="104"/>
    </location>
</feature>
<proteinExistence type="predicted"/>
<feature type="compositionally biased region" description="Basic residues" evidence="1">
    <location>
        <begin position="1"/>
        <end position="11"/>
    </location>
</feature>
<name>A0A7J7QZW8_PIPKU</name>
<organism evidence="2 3">
    <name type="scientific">Pipistrellus kuhlii</name>
    <name type="common">Kuhl's pipistrelle</name>
    <dbReference type="NCBI Taxonomy" id="59472"/>
    <lineage>
        <taxon>Eukaryota</taxon>
        <taxon>Metazoa</taxon>
        <taxon>Chordata</taxon>
        <taxon>Craniata</taxon>
        <taxon>Vertebrata</taxon>
        <taxon>Euteleostomi</taxon>
        <taxon>Mammalia</taxon>
        <taxon>Eutheria</taxon>
        <taxon>Laurasiatheria</taxon>
        <taxon>Chiroptera</taxon>
        <taxon>Yangochiroptera</taxon>
        <taxon>Vespertilionidae</taxon>
        <taxon>Pipistrellus</taxon>
    </lineage>
</organism>
<evidence type="ECO:0000313" key="2">
    <source>
        <dbReference type="EMBL" id="KAF6269481.1"/>
    </source>
</evidence>
<feature type="compositionally biased region" description="Low complexity" evidence="1">
    <location>
        <begin position="58"/>
        <end position="72"/>
    </location>
</feature>
<keyword evidence="2" id="KW-0472">Membrane</keyword>
<protein>
    <submittedName>
        <fullName evidence="2">Transmembrane protein 86B</fullName>
    </submittedName>
</protein>
<reference evidence="2 3" key="1">
    <citation type="journal article" date="2020" name="Nature">
        <title>Six reference-quality genomes reveal evolution of bat adaptations.</title>
        <authorList>
            <person name="Jebb D."/>
            <person name="Huang Z."/>
            <person name="Pippel M."/>
            <person name="Hughes G.M."/>
            <person name="Lavrichenko K."/>
            <person name="Devanna P."/>
            <person name="Winkler S."/>
            <person name="Jermiin L.S."/>
            <person name="Skirmuntt E.C."/>
            <person name="Katzourakis A."/>
            <person name="Burkitt-Gray L."/>
            <person name="Ray D.A."/>
            <person name="Sullivan K.A.M."/>
            <person name="Roscito J.G."/>
            <person name="Kirilenko B.M."/>
            <person name="Davalos L.M."/>
            <person name="Corthals A.P."/>
            <person name="Power M.L."/>
            <person name="Jones G."/>
            <person name="Ransome R.D."/>
            <person name="Dechmann D.K.N."/>
            <person name="Locatelli A.G."/>
            <person name="Puechmaille S.J."/>
            <person name="Fedrigo O."/>
            <person name="Jarvis E.D."/>
            <person name="Hiller M."/>
            <person name="Vernes S.C."/>
            <person name="Myers E.W."/>
            <person name="Teeling E.C."/>
        </authorList>
    </citation>
    <scope>NUCLEOTIDE SEQUENCE [LARGE SCALE GENOMIC DNA]</scope>
    <source>
        <strain evidence="2">MPipKuh1</strain>
        <tissue evidence="2">Flight muscle</tissue>
    </source>
</reference>
<accession>A0A7J7QZW8</accession>
<dbReference type="AlphaFoldDB" id="A0A7J7QZW8"/>
<evidence type="ECO:0000256" key="1">
    <source>
        <dbReference type="SAM" id="MobiDB-lite"/>
    </source>
</evidence>
<keyword evidence="2" id="KW-0812">Transmembrane</keyword>
<sequence>MDVRKAGRPRGPHSSPHVRAPESAPGQPEPLPPHLHRLLPPLDPRGPAVLAGRPGQVPARAEPGGAPAGTPGPRRELQPSPAGGPALLGPRGRLPHLARPLPPR</sequence>
<keyword evidence="3" id="KW-1185">Reference proteome</keyword>
<dbReference type="EMBL" id="JACAGB010000111">
    <property type="protein sequence ID" value="KAF6269481.1"/>
    <property type="molecule type" value="Genomic_DNA"/>
</dbReference>
<evidence type="ECO:0000313" key="3">
    <source>
        <dbReference type="Proteomes" id="UP000558488"/>
    </source>
</evidence>
<dbReference type="Proteomes" id="UP000558488">
    <property type="component" value="Unassembled WGS sequence"/>
</dbReference>
<gene>
    <name evidence="2" type="ORF">mPipKuh1_017733</name>
</gene>
<feature type="region of interest" description="Disordered" evidence="1">
    <location>
        <begin position="1"/>
        <end position="104"/>
    </location>
</feature>
<comment type="caution">
    <text evidence="2">The sequence shown here is derived from an EMBL/GenBank/DDBJ whole genome shotgun (WGS) entry which is preliminary data.</text>
</comment>